<dbReference type="Proteomes" id="UP000326944">
    <property type="component" value="Chromosome"/>
</dbReference>
<dbReference type="InterPro" id="IPR003423">
    <property type="entry name" value="OMP_efflux"/>
</dbReference>
<feature type="chain" id="PRO_5024961458" evidence="9">
    <location>
        <begin position="20"/>
        <end position="413"/>
    </location>
</feature>
<reference evidence="10 11" key="1">
    <citation type="submission" date="2019-09" db="EMBL/GenBank/DDBJ databases">
        <title>Sulfurimonas gotlandica sp. nov., a chemoautotrophic and psychrotolerant epsilonproteobacterium isolated from a pelagic redoxcline, and an emended description of the genus Sulfurimonas.</title>
        <authorList>
            <person name="Wang S."/>
            <person name="Jiang L."/>
            <person name="Shao S."/>
        </authorList>
    </citation>
    <scope>NUCLEOTIDE SEQUENCE [LARGE SCALE GENOMIC DNA]</scope>
    <source>
        <strain evidence="10 11">GYSZ_1</strain>
    </source>
</reference>
<evidence type="ECO:0000256" key="2">
    <source>
        <dbReference type="ARBA" id="ARBA00007613"/>
    </source>
</evidence>
<dbReference type="Gene3D" id="1.20.1600.10">
    <property type="entry name" value="Outer membrane efflux proteins (OEP)"/>
    <property type="match status" value="1"/>
</dbReference>
<feature type="signal peptide" evidence="9">
    <location>
        <begin position="1"/>
        <end position="19"/>
    </location>
</feature>
<evidence type="ECO:0000256" key="4">
    <source>
        <dbReference type="ARBA" id="ARBA00022452"/>
    </source>
</evidence>
<dbReference type="RefSeq" id="WP_152307411.1">
    <property type="nucleotide sequence ID" value="NZ_CP043617.1"/>
</dbReference>
<keyword evidence="9" id="KW-0732">Signal</keyword>
<dbReference type="KEGG" id="sulg:FJR48_06880"/>
<keyword evidence="4" id="KW-1134">Transmembrane beta strand</keyword>
<evidence type="ECO:0000256" key="7">
    <source>
        <dbReference type="ARBA" id="ARBA00023237"/>
    </source>
</evidence>
<gene>
    <name evidence="10" type="ORF">FJR48_06880</name>
</gene>
<dbReference type="AlphaFoldDB" id="A0A5P8P1K5"/>
<evidence type="ECO:0000256" key="1">
    <source>
        <dbReference type="ARBA" id="ARBA00004442"/>
    </source>
</evidence>
<dbReference type="GO" id="GO:0009279">
    <property type="term" value="C:cell outer membrane"/>
    <property type="evidence" value="ECO:0007669"/>
    <property type="project" value="UniProtKB-SubCell"/>
</dbReference>
<dbReference type="PANTHER" id="PTHR30026:SF20">
    <property type="entry name" value="OUTER MEMBRANE PROTEIN TOLC"/>
    <property type="match status" value="1"/>
</dbReference>
<dbReference type="GO" id="GO:1990281">
    <property type="term" value="C:efflux pump complex"/>
    <property type="evidence" value="ECO:0007669"/>
    <property type="project" value="TreeGrafter"/>
</dbReference>
<feature type="coiled-coil region" evidence="8">
    <location>
        <begin position="142"/>
        <end position="169"/>
    </location>
</feature>
<evidence type="ECO:0000313" key="11">
    <source>
        <dbReference type="Proteomes" id="UP000326944"/>
    </source>
</evidence>
<keyword evidence="5" id="KW-0812">Transmembrane</keyword>
<dbReference type="EMBL" id="CP043617">
    <property type="protein sequence ID" value="QFR49467.1"/>
    <property type="molecule type" value="Genomic_DNA"/>
</dbReference>
<keyword evidence="7" id="KW-0998">Cell outer membrane</keyword>
<comment type="subcellular location">
    <subcellularLocation>
        <location evidence="1">Cell outer membrane</location>
    </subcellularLocation>
</comment>
<keyword evidence="8" id="KW-0175">Coiled coil</keyword>
<feature type="coiled-coil region" evidence="8">
    <location>
        <begin position="326"/>
        <end position="360"/>
    </location>
</feature>
<dbReference type="InterPro" id="IPR051906">
    <property type="entry name" value="TolC-like"/>
</dbReference>
<dbReference type="SUPFAM" id="SSF56954">
    <property type="entry name" value="Outer membrane efflux proteins (OEP)"/>
    <property type="match status" value="1"/>
</dbReference>
<dbReference type="GO" id="GO:0015288">
    <property type="term" value="F:porin activity"/>
    <property type="evidence" value="ECO:0007669"/>
    <property type="project" value="TreeGrafter"/>
</dbReference>
<dbReference type="OrthoDB" id="5372263at2"/>
<protein>
    <submittedName>
        <fullName evidence="10">TolC family protein</fullName>
    </submittedName>
</protein>
<dbReference type="GO" id="GO:0015562">
    <property type="term" value="F:efflux transmembrane transporter activity"/>
    <property type="evidence" value="ECO:0007669"/>
    <property type="project" value="InterPro"/>
</dbReference>
<accession>A0A5P8P1K5</accession>
<dbReference type="Pfam" id="PF02321">
    <property type="entry name" value="OEP"/>
    <property type="match status" value="1"/>
</dbReference>
<keyword evidence="6" id="KW-0472">Membrane</keyword>
<proteinExistence type="inferred from homology"/>
<organism evidence="10 11">
    <name type="scientific">Sulfurimonas lithotrophica</name>
    <dbReference type="NCBI Taxonomy" id="2590022"/>
    <lineage>
        <taxon>Bacteria</taxon>
        <taxon>Pseudomonadati</taxon>
        <taxon>Campylobacterota</taxon>
        <taxon>Epsilonproteobacteria</taxon>
        <taxon>Campylobacterales</taxon>
        <taxon>Sulfurimonadaceae</taxon>
        <taxon>Sulfurimonas</taxon>
    </lineage>
</organism>
<evidence type="ECO:0000256" key="9">
    <source>
        <dbReference type="SAM" id="SignalP"/>
    </source>
</evidence>
<keyword evidence="3" id="KW-0813">Transport</keyword>
<evidence type="ECO:0000256" key="8">
    <source>
        <dbReference type="SAM" id="Coils"/>
    </source>
</evidence>
<name>A0A5P8P1K5_9BACT</name>
<sequence>MKVLNLWITLLALSSISYADENSSESLEGYISDSKQKQFDYTYEKNEAESSKLRDSWISPFSLSYTFSKNKQDSEAIGTTAAKESEWDQESASISWSQTVFQSGGIYYGIKYAEASGKYADLSVDVTKRKLVKDTISILMQIKQIDLKIERQNLQIKNAEIALEQKKEQYLNGQLDSSFLDNAIIDRNLVIQALYDIETNKERLISKFEALSDMDYKQAAIPRLDLLDKKNFLSNNIVLKMNESEIEKNNYFKDVTTAKYLPKISFNAGYTWQAETKILGSFDKAENTSYNYGVTASIPLDINTFDDISSSRIEYLKSKVVIEDKKRELSAIYDQVMQNIDNLEKKKQLSIENKDIYEKLLDETKELFAAGYKTEYDVDLLRNSYEIAGIDFKIYEIDKQLELLTLYEMYKKD</sequence>
<comment type="similarity">
    <text evidence="2">Belongs to the outer membrane factor (OMF) (TC 1.B.17) family.</text>
</comment>
<dbReference type="PANTHER" id="PTHR30026">
    <property type="entry name" value="OUTER MEMBRANE PROTEIN TOLC"/>
    <property type="match status" value="1"/>
</dbReference>
<evidence type="ECO:0000256" key="3">
    <source>
        <dbReference type="ARBA" id="ARBA00022448"/>
    </source>
</evidence>
<evidence type="ECO:0000256" key="6">
    <source>
        <dbReference type="ARBA" id="ARBA00023136"/>
    </source>
</evidence>
<evidence type="ECO:0000256" key="5">
    <source>
        <dbReference type="ARBA" id="ARBA00022692"/>
    </source>
</evidence>
<keyword evidence="11" id="KW-1185">Reference proteome</keyword>
<evidence type="ECO:0000313" key="10">
    <source>
        <dbReference type="EMBL" id="QFR49467.1"/>
    </source>
</evidence>